<comment type="function">
    <text evidence="7">Component of the Mediator complex, a coactivator involved in the regulated transcription of nearly all RNA polymerase II-dependent genes. Mediator functions as a bridge to convey information from gene-specific regulatory proteins to the basal RNA polymerase II transcription machinery. Mediator is recruited to promoters by direct interactions with regulatory proteins and serves as a scaffold for the assembly of a functional preinitiation complex with RNA polymerase II and the general transcription factors.</text>
</comment>
<dbReference type="Proteomes" id="UP000267096">
    <property type="component" value="Unassembled WGS sequence"/>
</dbReference>
<dbReference type="GO" id="GO:0003712">
    <property type="term" value="F:transcription coregulator activity"/>
    <property type="evidence" value="ECO:0007669"/>
    <property type="project" value="InterPro"/>
</dbReference>
<dbReference type="PANTHER" id="PTHR12434">
    <property type="entry name" value="MEDIATOR OF RNA POLYMERASE II TRANSCRIPTION SUBUNIT 22"/>
    <property type="match status" value="1"/>
</dbReference>
<dbReference type="OrthoDB" id="203279at2759"/>
<keyword evidence="5" id="KW-0804">Transcription</keyword>
<keyword evidence="10" id="KW-1185">Reference proteome</keyword>
<organism evidence="11">
    <name type="scientific">Anisakis simplex</name>
    <name type="common">Herring worm</name>
    <dbReference type="NCBI Taxonomy" id="6269"/>
    <lineage>
        <taxon>Eukaryota</taxon>
        <taxon>Metazoa</taxon>
        <taxon>Ecdysozoa</taxon>
        <taxon>Nematoda</taxon>
        <taxon>Chromadorea</taxon>
        <taxon>Rhabditida</taxon>
        <taxon>Spirurina</taxon>
        <taxon>Ascaridomorpha</taxon>
        <taxon>Ascaridoidea</taxon>
        <taxon>Anisakidae</taxon>
        <taxon>Anisakis</taxon>
        <taxon>Anisakis simplex complex</taxon>
    </lineage>
</organism>
<evidence type="ECO:0000256" key="7">
    <source>
        <dbReference type="ARBA" id="ARBA00025687"/>
    </source>
</evidence>
<keyword evidence="4" id="KW-0805">Transcription regulation</keyword>
<keyword evidence="6" id="KW-0539">Nucleus</keyword>
<evidence type="ECO:0000256" key="2">
    <source>
        <dbReference type="ARBA" id="ARBA00005942"/>
    </source>
</evidence>
<evidence type="ECO:0000313" key="11">
    <source>
        <dbReference type="WBParaSite" id="ASIM_0001617701-mRNA-1"/>
    </source>
</evidence>
<evidence type="ECO:0000256" key="6">
    <source>
        <dbReference type="ARBA" id="ARBA00023242"/>
    </source>
</evidence>
<dbReference type="WBParaSite" id="ASIM_0001617701-mRNA-1">
    <property type="protein sequence ID" value="ASIM_0001617701-mRNA-1"/>
    <property type="gene ID" value="ASIM_0001617701"/>
</dbReference>
<dbReference type="AlphaFoldDB" id="A0A0M3K5D6"/>
<evidence type="ECO:0000256" key="8">
    <source>
        <dbReference type="ARBA" id="ARBA00031962"/>
    </source>
</evidence>
<evidence type="ECO:0000313" key="9">
    <source>
        <dbReference type="EMBL" id="VDK55577.1"/>
    </source>
</evidence>
<accession>A0A0M3K5D6</accession>
<evidence type="ECO:0000256" key="1">
    <source>
        <dbReference type="ARBA" id="ARBA00004123"/>
    </source>
</evidence>
<dbReference type="GO" id="GO:0016592">
    <property type="term" value="C:mediator complex"/>
    <property type="evidence" value="ECO:0007669"/>
    <property type="project" value="InterPro"/>
</dbReference>
<evidence type="ECO:0000313" key="10">
    <source>
        <dbReference type="Proteomes" id="UP000267096"/>
    </source>
</evidence>
<reference evidence="11" key="1">
    <citation type="submission" date="2017-02" db="UniProtKB">
        <authorList>
            <consortium name="WormBaseParasite"/>
        </authorList>
    </citation>
    <scope>IDENTIFICATION</scope>
</reference>
<dbReference type="Pfam" id="PF06179">
    <property type="entry name" value="Med22"/>
    <property type="match status" value="1"/>
</dbReference>
<evidence type="ECO:0000256" key="5">
    <source>
        <dbReference type="ARBA" id="ARBA00023163"/>
    </source>
</evidence>
<protein>
    <recommendedName>
        <fullName evidence="3">Mediator of RNA polymerase II transcription subunit 22</fullName>
    </recommendedName>
    <alternativeName>
        <fullName evidence="8">Mediator complex subunit 22</fullName>
    </alternativeName>
</protein>
<evidence type="ECO:0000256" key="4">
    <source>
        <dbReference type="ARBA" id="ARBA00023015"/>
    </source>
</evidence>
<comment type="subcellular location">
    <subcellularLocation>
        <location evidence="1">Nucleus</location>
    </subcellularLocation>
</comment>
<reference evidence="9 10" key="2">
    <citation type="submission" date="2018-11" db="EMBL/GenBank/DDBJ databases">
        <authorList>
            <consortium name="Pathogen Informatics"/>
        </authorList>
    </citation>
    <scope>NUCLEOTIDE SEQUENCE [LARGE SCALE GENOMIC DNA]</scope>
</reference>
<name>A0A0M3K5D6_ANISI</name>
<sequence length="155" mass="17797">MTSTNMSKVKKSGRSMATKALIIQEYKRRLRDNIKSLNDNFINILQSAKVNVDDAAHRNPVGRMTEYYTLKNEMAARAALMVRAADELLKLTHDLKEFLILHDFNFLSSAIESAEGRADLKMKDYVSKYDNLRLDTASVINDIDKELNEHFSLRQ</sequence>
<comment type="similarity">
    <text evidence="2">Belongs to the Mediator complex subunit 22 family.</text>
</comment>
<gene>
    <name evidence="9" type="ORF">ASIM_LOCUS15584</name>
</gene>
<dbReference type="GO" id="GO:0006357">
    <property type="term" value="P:regulation of transcription by RNA polymerase II"/>
    <property type="evidence" value="ECO:0007669"/>
    <property type="project" value="InterPro"/>
</dbReference>
<proteinExistence type="inferred from homology"/>
<dbReference type="EMBL" id="UYRR01032424">
    <property type="protein sequence ID" value="VDK55577.1"/>
    <property type="molecule type" value="Genomic_DNA"/>
</dbReference>
<dbReference type="InterPro" id="IPR009332">
    <property type="entry name" value="Med22"/>
</dbReference>
<dbReference type="PANTHER" id="PTHR12434:SF6">
    <property type="entry name" value="MEDIATOR OF RNA POLYMERASE II TRANSCRIPTION SUBUNIT 22"/>
    <property type="match status" value="1"/>
</dbReference>
<evidence type="ECO:0000256" key="3">
    <source>
        <dbReference type="ARBA" id="ARBA00019695"/>
    </source>
</evidence>